<evidence type="ECO:0000256" key="6">
    <source>
        <dbReference type="ARBA" id="ARBA00022927"/>
    </source>
</evidence>
<evidence type="ECO:0000256" key="8">
    <source>
        <dbReference type="ARBA" id="ARBA00023010"/>
    </source>
</evidence>
<evidence type="ECO:0000256" key="10">
    <source>
        <dbReference type="SAM" id="MobiDB-lite"/>
    </source>
</evidence>
<dbReference type="EMBL" id="JAAVUN010000002">
    <property type="protein sequence ID" value="NKE08691.1"/>
    <property type="molecule type" value="Genomic_DNA"/>
</dbReference>
<keyword evidence="7 11" id="KW-1133">Transmembrane helix</keyword>
<evidence type="ECO:0000256" key="3">
    <source>
        <dbReference type="ARBA" id="ARBA00022448"/>
    </source>
</evidence>
<organism evidence="12 13">
    <name type="scientific">Kocuria subflava</name>
    <dbReference type="NCBI Taxonomy" id="1736139"/>
    <lineage>
        <taxon>Bacteria</taxon>
        <taxon>Bacillati</taxon>
        <taxon>Actinomycetota</taxon>
        <taxon>Actinomycetes</taxon>
        <taxon>Micrococcales</taxon>
        <taxon>Micrococcaceae</taxon>
        <taxon>Kocuria</taxon>
    </lineage>
</organism>
<evidence type="ECO:0000256" key="9">
    <source>
        <dbReference type="ARBA" id="ARBA00023136"/>
    </source>
</evidence>
<keyword evidence="9 11" id="KW-0472">Membrane</keyword>
<evidence type="ECO:0000256" key="5">
    <source>
        <dbReference type="ARBA" id="ARBA00022692"/>
    </source>
</evidence>
<gene>
    <name evidence="12" type="ORF">GTW58_01750</name>
</gene>
<comment type="subcellular location">
    <subcellularLocation>
        <location evidence="1">Cell membrane</location>
        <topology evidence="1">Single-pass membrane protein</topology>
    </subcellularLocation>
</comment>
<protein>
    <submittedName>
        <fullName evidence="12">Preprotein translocase subunit YajC</fullName>
    </submittedName>
</protein>
<dbReference type="AlphaFoldDB" id="A0A846U1U2"/>
<dbReference type="GO" id="GO:0015031">
    <property type="term" value="P:protein transport"/>
    <property type="evidence" value="ECO:0007669"/>
    <property type="project" value="UniProtKB-KW"/>
</dbReference>
<reference evidence="12 13" key="1">
    <citation type="submission" date="2020-02" db="EMBL/GenBank/DDBJ databases">
        <authorList>
            <person name="Sun Q."/>
        </authorList>
    </citation>
    <scope>NUCLEOTIDE SEQUENCE [LARGE SCALE GENOMIC DNA]</scope>
    <source>
        <strain evidence="12 13">YIM 13062</strain>
    </source>
</reference>
<keyword evidence="5 11" id="KW-0812">Transmembrane</keyword>
<dbReference type="RefSeq" id="WP_052209745.1">
    <property type="nucleotide sequence ID" value="NZ_JAAVUN010000002.1"/>
</dbReference>
<dbReference type="SMART" id="SM01323">
    <property type="entry name" value="YajC"/>
    <property type="match status" value="1"/>
</dbReference>
<keyword evidence="6" id="KW-0653">Protein transport</keyword>
<dbReference type="InterPro" id="IPR003849">
    <property type="entry name" value="Preprotein_translocase_YajC"/>
</dbReference>
<keyword evidence="8" id="KW-0811">Translocation</keyword>
<proteinExistence type="inferred from homology"/>
<feature type="transmembrane region" description="Helical" evidence="11">
    <location>
        <begin position="34"/>
        <end position="54"/>
    </location>
</feature>
<sequence length="140" mass="14956">MLSSALTPALTAQPIVSAQTDASLSAAGQNAGGSGQFLFFGVMIGLLVLMFWFTNRNRRRQQQKMKDQQSKMVPGTQVMTSYGLYGRVVSIDQEAVKAFLEIAPGTQVTVHLQTLTTVVDDQTPGEQGTGNTGATSTENN</sequence>
<dbReference type="PANTHER" id="PTHR33909:SF1">
    <property type="entry name" value="SEC TRANSLOCON ACCESSORY COMPLEX SUBUNIT YAJC"/>
    <property type="match status" value="1"/>
</dbReference>
<evidence type="ECO:0000313" key="13">
    <source>
        <dbReference type="Proteomes" id="UP000521379"/>
    </source>
</evidence>
<accession>A0A846U1U2</accession>
<evidence type="ECO:0000256" key="1">
    <source>
        <dbReference type="ARBA" id="ARBA00004162"/>
    </source>
</evidence>
<keyword evidence="3" id="KW-0813">Transport</keyword>
<comment type="similarity">
    <text evidence="2">Belongs to the YajC family.</text>
</comment>
<dbReference type="GO" id="GO:0005886">
    <property type="term" value="C:plasma membrane"/>
    <property type="evidence" value="ECO:0007669"/>
    <property type="project" value="UniProtKB-SubCell"/>
</dbReference>
<dbReference type="PANTHER" id="PTHR33909">
    <property type="entry name" value="SEC TRANSLOCON ACCESSORY COMPLEX SUBUNIT YAJC"/>
    <property type="match status" value="1"/>
</dbReference>
<evidence type="ECO:0000313" key="12">
    <source>
        <dbReference type="EMBL" id="NKE08691.1"/>
    </source>
</evidence>
<comment type="caution">
    <text evidence="12">The sequence shown here is derived from an EMBL/GenBank/DDBJ whole genome shotgun (WGS) entry which is preliminary data.</text>
</comment>
<keyword evidence="4" id="KW-1003">Cell membrane</keyword>
<evidence type="ECO:0000256" key="7">
    <source>
        <dbReference type="ARBA" id="ARBA00022989"/>
    </source>
</evidence>
<evidence type="ECO:0000256" key="11">
    <source>
        <dbReference type="SAM" id="Phobius"/>
    </source>
</evidence>
<name>A0A846U1U2_9MICC</name>
<evidence type="ECO:0000256" key="2">
    <source>
        <dbReference type="ARBA" id="ARBA00006742"/>
    </source>
</evidence>
<evidence type="ECO:0000256" key="4">
    <source>
        <dbReference type="ARBA" id="ARBA00022475"/>
    </source>
</evidence>
<dbReference type="Proteomes" id="UP000521379">
    <property type="component" value="Unassembled WGS sequence"/>
</dbReference>
<dbReference type="Pfam" id="PF02699">
    <property type="entry name" value="YajC"/>
    <property type="match status" value="1"/>
</dbReference>
<feature type="region of interest" description="Disordered" evidence="10">
    <location>
        <begin position="120"/>
        <end position="140"/>
    </location>
</feature>
<keyword evidence="13" id="KW-1185">Reference proteome</keyword>